<evidence type="ECO:0000313" key="2">
    <source>
        <dbReference type="EMBL" id="CAG6617264.1"/>
    </source>
</evidence>
<evidence type="ECO:0000256" key="1">
    <source>
        <dbReference type="SAM" id="Phobius"/>
    </source>
</evidence>
<name>A0A8D8LV78_9HEMI</name>
<dbReference type="EMBL" id="HBUF01038289">
    <property type="protein sequence ID" value="CAG6617266.1"/>
    <property type="molecule type" value="Transcribed_RNA"/>
</dbReference>
<accession>A0A8D8LV78</accession>
<proteinExistence type="predicted"/>
<dbReference type="AlphaFoldDB" id="A0A8D8LV78"/>
<reference evidence="2" key="1">
    <citation type="submission" date="2021-05" db="EMBL/GenBank/DDBJ databases">
        <authorList>
            <person name="Alioto T."/>
            <person name="Alioto T."/>
            <person name="Gomez Garrido J."/>
        </authorList>
    </citation>
    <scope>NUCLEOTIDE SEQUENCE</scope>
</reference>
<keyword evidence="1" id="KW-0472">Membrane</keyword>
<keyword evidence="1" id="KW-0812">Transmembrane</keyword>
<keyword evidence="1" id="KW-1133">Transmembrane helix</keyword>
<sequence>MGLLTWGVPLILPIMITIHLLPCRGANRGSTRRLHLHVNTGGRRRRLCGSCQLSGRCFRFEPGQGLLSLLLGARFICPRLLDQFHLVVEFEPELNLVMRHVRFQSFKQDHNIVQVAVRLGVHTTDMCHNIGNTLNDEIGVEIVGRVGHEEDLLDFGVVLDQLEEVVTKVIATVVMVNNNHLVTGNFGENFADYLYLLFGADRAAGLDMVTMVTDRGGTSSIQGRSR</sequence>
<feature type="transmembrane region" description="Helical" evidence="1">
    <location>
        <begin position="6"/>
        <end position="23"/>
    </location>
</feature>
<dbReference type="EMBL" id="HBUF01038290">
    <property type="protein sequence ID" value="CAG6617268.1"/>
    <property type="molecule type" value="Transcribed_RNA"/>
</dbReference>
<organism evidence="2">
    <name type="scientific">Cacopsylla melanoneura</name>
    <dbReference type="NCBI Taxonomy" id="428564"/>
    <lineage>
        <taxon>Eukaryota</taxon>
        <taxon>Metazoa</taxon>
        <taxon>Ecdysozoa</taxon>
        <taxon>Arthropoda</taxon>
        <taxon>Hexapoda</taxon>
        <taxon>Insecta</taxon>
        <taxon>Pterygota</taxon>
        <taxon>Neoptera</taxon>
        <taxon>Paraneoptera</taxon>
        <taxon>Hemiptera</taxon>
        <taxon>Sternorrhyncha</taxon>
        <taxon>Psylloidea</taxon>
        <taxon>Psyllidae</taxon>
        <taxon>Psyllinae</taxon>
        <taxon>Cacopsylla</taxon>
    </lineage>
</organism>
<dbReference type="EMBL" id="HBUF01038288">
    <property type="protein sequence ID" value="CAG6617264.1"/>
    <property type="molecule type" value="Transcribed_RNA"/>
</dbReference>
<protein>
    <submittedName>
        <fullName evidence="2">Uncharacterized protein</fullName>
    </submittedName>
</protein>